<protein>
    <submittedName>
        <fullName evidence="9">Protein LafU</fullName>
    </submittedName>
</protein>
<comment type="subcellular location">
    <subcellularLocation>
        <location evidence="1">Cell membrane</location>
        <topology evidence="1">Single-pass membrane protein</topology>
    </subcellularLocation>
</comment>
<proteinExistence type="inferred from homology"/>
<name>A0A231MWB6_9GAMM</name>
<keyword evidence="5 8" id="KW-1133">Transmembrane helix</keyword>
<evidence type="ECO:0000256" key="4">
    <source>
        <dbReference type="ARBA" id="ARBA00022692"/>
    </source>
</evidence>
<dbReference type="AlphaFoldDB" id="A0A231MWB6"/>
<dbReference type="InterPro" id="IPR036737">
    <property type="entry name" value="OmpA-like_sf"/>
</dbReference>
<dbReference type="RefSeq" id="WP_094040723.1">
    <property type="nucleotide sequence ID" value="NZ_CP012621.1"/>
</dbReference>
<evidence type="ECO:0000256" key="5">
    <source>
        <dbReference type="ARBA" id="ARBA00022989"/>
    </source>
</evidence>
<feature type="compositionally biased region" description="Basic residues" evidence="7">
    <location>
        <begin position="9"/>
        <end position="19"/>
    </location>
</feature>
<comment type="similarity">
    <text evidence="2">Belongs to the MotB family.</text>
</comment>
<dbReference type="EMBL" id="CP012621">
    <property type="protein sequence ID" value="ATG74951.1"/>
    <property type="molecule type" value="Genomic_DNA"/>
</dbReference>
<dbReference type="InterPro" id="IPR006665">
    <property type="entry name" value="OmpA-like"/>
</dbReference>
<keyword evidence="4 8" id="KW-0812">Transmembrane</keyword>
<dbReference type="Pfam" id="PF13677">
    <property type="entry name" value="MotB_plug"/>
    <property type="match status" value="1"/>
</dbReference>
<organism evidence="9 10">
    <name type="scientific">Zobellella denitrificans</name>
    <dbReference type="NCBI Taxonomy" id="347534"/>
    <lineage>
        <taxon>Bacteria</taxon>
        <taxon>Pseudomonadati</taxon>
        <taxon>Pseudomonadota</taxon>
        <taxon>Gammaproteobacteria</taxon>
        <taxon>Aeromonadales</taxon>
        <taxon>Aeromonadaceae</taxon>
        <taxon>Zobellella</taxon>
    </lineage>
</organism>
<evidence type="ECO:0000313" key="9">
    <source>
        <dbReference type="EMBL" id="ATG74951.1"/>
    </source>
</evidence>
<dbReference type="Pfam" id="PF00691">
    <property type="entry name" value="OmpA"/>
    <property type="match status" value="1"/>
</dbReference>
<evidence type="ECO:0000256" key="6">
    <source>
        <dbReference type="ARBA" id="ARBA00023136"/>
    </source>
</evidence>
<dbReference type="PANTHER" id="PTHR30329">
    <property type="entry name" value="STATOR ELEMENT OF FLAGELLAR MOTOR COMPLEX"/>
    <property type="match status" value="1"/>
</dbReference>
<dbReference type="CDD" id="cd07185">
    <property type="entry name" value="OmpA_C-like"/>
    <property type="match status" value="1"/>
</dbReference>
<dbReference type="PROSITE" id="PS51123">
    <property type="entry name" value="OMPA_2"/>
    <property type="match status" value="1"/>
</dbReference>
<dbReference type="OrthoDB" id="9809186at2"/>
<evidence type="ECO:0000256" key="2">
    <source>
        <dbReference type="ARBA" id="ARBA00008914"/>
    </source>
</evidence>
<dbReference type="Gene3D" id="3.30.1330.60">
    <property type="entry name" value="OmpA-like domain"/>
    <property type="match status" value="1"/>
</dbReference>
<accession>A0A231MWB6</accession>
<dbReference type="PANTHER" id="PTHR30329:SF21">
    <property type="entry name" value="LIPOPROTEIN YIAD-RELATED"/>
    <property type="match status" value="1"/>
</dbReference>
<reference evidence="10" key="1">
    <citation type="submission" date="2015-09" db="EMBL/GenBank/DDBJ databases">
        <authorList>
            <person name="Shao Z."/>
            <person name="Wang L."/>
        </authorList>
    </citation>
    <scope>NUCLEOTIDE SEQUENCE [LARGE SCALE GENOMIC DNA]</scope>
    <source>
        <strain evidence="10">F13-1</strain>
    </source>
</reference>
<dbReference type="Proteomes" id="UP000217763">
    <property type="component" value="Chromosome"/>
</dbReference>
<dbReference type="InterPro" id="IPR050330">
    <property type="entry name" value="Bact_OuterMem_StrucFunc"/>
</dbReference>
<dbReference type="KEGG" id="zdf:AN401_14680"/>
<evidence type="ECO:0000256" key="8">
    <source>
        <dbReference type="SAM" id="Phobius"/>
    </source>
</evidence>
<keyword evidence="6 8" id="KW-0472">Membrane</keyword>
<evidence type="ECO:0000256" key="7">
    <source>
        <dbReference type="SAM" id="MobiDB-lite"/>
    </source>
</evidence>
<gene>
    <name evidence="9" type="ORF">AN401_14680</name>
</gene>
<keyword evidence="3" id="KW-1003">Cell membrane</keyword>
<keyword evidence="10" id="KW-1185">Reference proteome</keyword>
<evidence type="ECO:0000256" key="1">
    <source>
        <dbReference type="ARBA" id="ARBA00004162"/>
    </source>
</evidence>
<sequence length="313" mass="34301">MRDHGTVIVKRKSRGKHEGHHGGAWKVAFADFALAMMALFMVLWILAVSSEQERELVSTSLRDYSVFEGSPSPYLLGGTPFPVDLLGSPVLQPSGTGSPLADSLAQAGRELSAAALPRGRFESEQERQLLAILIGQLAERRGMEDNLLLDIVPEGLRVQIHDHSQQPMFSRGSARLSAQFEALLKDLAPVFEKVENRLIISGHTDSVRYVSQHYSNWDLSGARAQNVRQLLELSGMPPGRVLQVVAMSDQALLDKQEPTSGANRRVELLLLSQQAEQLLEQLFDAGLPNGVFNKAEQSARLSEPPAPQEVAAQ</sequence>
<feature type="region of interest" description="Disordered" evidence="7">
    <location>
        <begin position="1"/>
        <end position="20"/>
    </location>
</feature>
<evidence type="ECO:0000313" key="10">
    <source>
        <dbReference type="Proteomes" id="UP000217763"/>
    </source>
</evidence>
<dbReference type="InterPro" id="IPR025713">
    <property type="entry name" value="MotB-like_N_dom"/>
</dbReference>
<feature type="transmembrane region" description="Helical" evidence="8">
    <location>
        <begin position="24"/>
        <end position="47"/>
    </location>
</feature>
<dbReference type="GO" id="GO:0005886">
    <property type="term" value="C:plasma membrane"/>
    <property type="evidence" value="ECO:0007669"/>
    <property type="project" value="UniProtKB-SubCell"/>
</dbReference>
<dbReference type="SUPFAM" id="SSF103088">
    <property type="entry name" value="OmpA-like"/>
    <property type="match status" value="1"/>
</dbReference>
<evidence type="ECO:0000256" key="3">
    <source>
        <dbReference type="ARBA" id="ARBA00022475"/>
    </source>
</evidence>